<dbReference type="CDD" id="cd00882">
    <property type="entry name" value="Ras_like_GTPase"/>
    <property type="match status" value="1"/>
</dbReference>
<feature type="coiled-coil region" evidence="3">
    <location>
        <begin position="621"/>
        <end position="672"/>
    </location>
</feature>
<comment type="caution">
    <text evidence="5">The sequence shown here is derived from an EMBL/GenBank/DDBJ whole genome shotgun (WGS) entry which is preliminary data.</text>
</comment>
<evidence type="ECO:0000256" key="2">
    <source>
        <dbReference type="ARBA" id="ARBA00023134"/>
    </source>
</evidence>
<feature type="coiled-coil region" evidence="3">
    <location>
        <begin position="453"/>
        <end position="484"/>
    </location>
</feature>
<dbReference type="SUPFAM" id="SSF52540">
    <property type="entry name" value="P-loop containing nucleoside triphosphate hydrolases"/>
    <property type="match status" value="1"/>
</dbReference>
<sequence>MGKRNGKSALANTLVNTSVTNEFGESGSSTKGKSYRIIDNIGFGDTNNIEIDEILLEVGEGIHAAKEGINQVLFVFQGRFTPKQIAVFNLFKKFIFESKITEYTTIVRTNFGKFTNPEVCENDRKSLLEESKEIREIIESCNGLLYVDNPSIPIIDEDDIVDNYIREVEKNDNISKKEELRKEAVKDIRTHLETEFPEFSKSTLANVMVSNDGIGNNFKESSGSVSETRKIQFEEFEDKENEIKYLVIDTPGINDTKLPDKDILDIIAEAVYLVRNGLSQVFFVTRGRFDQDEMATYDLLRTIIFDQEIAKHTTIVKTKFEDFKKQVKCQKDIEKMVKEAEEKETELRDKIADKEKKIKNMLVDGVKHKELFKEIEKLKRELMATNLAKIIKSCQDKVIHVNNPSLDTDDDDELEDNKDYRNRSKKLILEHLKRTCQESPYKPEKLKNLSDGIIKYMEDKEKKRKELEEKKKKLGLETKKVEAVSNVGSVKQEDKGIKADESIENKSEQISVEDNKFELVFEKGEKEKEKRVSEQGLENNEINFKEITKLNITNLEKEIKELEETKELQEEIQEIEKSIREVVRNHILHNSAEINDVLGGDILIKNITKNDSDVSPDDLDFENLRKRGEECEEKLQKKGAEDQSLEQIENKIKEKEQELLELKKQLLNDEEIFEK</sequence>
<dbReference type="InterPro" id="IPR027417">
    <property type="entry name" value="P-loop_NTPase"/>
</dbReference>
<gene>
    <name evidence="5" type="ORF">GMARGA_LOCUS8145</name>
</gene>
<keyword evidence="2" id="KW-0342">GTP-binding</keyword>
<dbReference type="PANTHER" id="PTHR10903:SF184">
    <property type="entry name" value="GTP-BINDING PROTEIN A"/>
    <property type="match status" value="1"/>
</dbReference>
<dbReference type="Pfam" id="PF04548">
    <property type="entry name" value="AIG1"/>
    <property type="match status" value="2"/>
</dbReference>
<feature type="domain" description="AIG1-type G" evidence="4">
    <location>
        <begin position="217"/>
        <end position="359"/>
    </location>
</feature>
<evidence type="ECO:0000259" key="4">
    <source>
        <dbReference type="Pfam" id="PF04548"/>
    </source>
</evidence>
<protein>
    <submittedName>
        <fullName evidence="5">20087_t:CDS:1</fullName>
    </submittedName>
</protein>
<dbReference type="InterPro" id="IPR006703">
    <property type="entry name" value="G_AIG1"/>
</dbReference>
<dbReference type="PANTHER" id="PTHR10903">
    <property type="entry name" value="GTPASE, IMAP FAMILY MEMBER-RELATED"/>
    <property type="match status" value="1"/>
</dbReference>
<feature type="coiled-coil region" evidence="3">
    <location>
        <begin position="545"/>
        <end position="585"/>
    </location>
</feature>
<proteinExistence type="predicted"/>
<reference evidence="5 6" key="1">
    <citation type="submission" date="2021-06" db="EMBL/GenBank/DDBJ databases">
        <authorList>
            <person name="Kallberg Y."/>
            <person name="Tangrot J."/>
            <person name="Rosling A."/>
        </authorList>
    </citation>
    <scope>NUCLEOTIDE SEQUENCE [LARGE SCALE GENOMIC DNA]</scope>
    <source>
        <strain evidence="5 6">120-4 pot B 10/14</strain>
    </source>
</reference>
<organism evidence="5 6">
    <name type="scientific">Gigaspora margarita</name>
    <dbReference type="NCBI Taxonomy" id="4874"/>
    <lineage>
        <taxon>Eukaryota</taxon>
        <taxon>Fungi</taxon>
        <taxon>Fungi incertae sedis</taxon>
        <taxon>Mucoromycota</taxon>
        <taxon>Glomeromycotina</taxon>
        <taxon>Glomeromycetes</taxon>
        <taxon>Diversisporales</taxon>
        <taxon>Gigasporaceae</taxon>
        <taxon>Gigaspora</taxon>
    </lineage>
</organism>
<feature type="coiled-coil region" evidence="3">
    <location>
        <begin position="330"/>
        <end position="388"/>
    </location>
</feature>
<evidence type="ECO:0000256" key="1">
    <source>
        <dbReference type="ARBA" id="ARBA00022741"/>
    </source>
</evidence>
<accession>A0ABN7ULM1</accession>
<evidence type="ECO:0000256" key="3">
    <source>
        <dbReference type="SAM" id="Coils"/>
    </source>
</evidence>
<dbReference type="Gene3D" id="3.40.50.300">
    <property type="entry name" value="P-loop containing nucleotide triphosphate hydrolases"/>
    <property type="match status" value="2"/>
</dbReference>
<dbReference type="Proteomes" id="UP000789901">
    <property type="component" value="Unassembled WGS sequence"/>
</dbReference>
<evidence type="ECO:0000313" key="5">
    <source>
        <dbReference type="EMBL" id="CAG8627307.1"/>
    </source>
</evidence>
<evidence type="ECO:0000313" key="6">
    <source>
        <dbReference type="Proteomes" id="UP000789901"/>
    </source>
</evidence>
<keyword evidence="6" id="KW-1185">Reference proteome</keyword>
<dbReference type="InterPro" id="IPR045058">
    <property type="entry name" value="GIMA/IAN/Toc"/>
</dbReference>
<name>A0ABN7ULM1_GIGMA</name>
<feature type="domain" description="AIG1-type G" evidence="4">
    <location>
        <begin position="5"/>
        <end position="143"/>
    </location>
</feature>
<keyword evidence="3" id="KW-0175">Coiled coil</keyword>
<dbReference type="EMBL" id="CAJVQB010004117">
    <property type="protein sequence ID" value="CAG8627307.1"/>
    <property type="molecule type" value="Genomic_DNA"/>
</dbReference>
<keyword evidence="1" id="KW-0547">Nucleotide-binding</keyword>